<keyword evidence="3" id="KW-1185">Reference proteome</keyword>
<feature type="region of interest" description="Disordered" evidence="1">
    <location>
        <begin position="1"/>
        <end position="93"/>
    </location>
</feature>
<protein>
    <submittedName>
        <fullName evidence="2">Uncharacterized protein</fullName>
    </submittedName>
</protein>
<proteinExistence type="predicted"/>
<gene>
    <name evidence="2" type="ORF">P7K49_024039</name>
</gene>
<evidence type="ECO:0000313" key="3">
    <source>
        <dbReference type="Proteomes" id="UP001266305"/>
    </source>
</evidence>
<evidence type="ECO:0000256" key="1">
    <source>
        <dbReference type="SAM" id="MobiDB-lite"/>
    </source>
</evidence>
<name>A0ABQ9UPZ8_SAGOE</name>
<evidence type="ECO:0000313" key="2">
    <source>
        <dbReference type="EMBL" id="KAK2098588.1"/>
    </source>
</evidence>
<organism evidence="2 3">
    <name type="scientific">Saguinus oedipus</name>
    <name type="common">Cotton-top tamarin</name>
    <name type="synonym">Oedipomidas oedipus</name>
    <dbReference type="NCBI Taxonomy" id="9490"/>
    <lineage>
        <taxon>Eukaryota</taxon>
        <taxon>Metazoa</taxon>
        <taxon>Chordata</taxon>
        <taxon>Craniata</taxon>
        <taxon>Vertebrata</taxon>
        <taxon>Euteleostomi</taxon>
        <taxon>Mammalia</taxon>
        <taxon>Eutheria</taxon>
        <taxon>Euarchontoglires</taxon>
        <taxon>Primates</taxon>
        <taxon>Haplorrhini</taxon>
        <taxon>Platyrrhini</taxon>
        <taxon>Cebidae</taxon>
        <taxon>Callitrichinae</taxon>
        <taxon>Saguinus</taxon>
    </lineage>
</organism>
<comment type="caution">
    <text evidence="2">The sequence shown here is derived from an EMBL/GenBank/DDBJ whole genome shotgun (WGS) entry which is preliminary data.</text>
</comment>
<dbReference type="Proteomes" id="UP001266305">
    <property type="component" value="Unassembled WGS sequence"/>
</dbReference>
<reference evidence="2 3" key="1">
    <citation type="submission" date="2023-05" db="EMBL/GenBank/DDBJ databases">
        <title>B98-5 Cell Line De Novo Hybrid Assembly: An Optical Mapping Approach.</title>
        <authorList>
            <person name="Kananen K."/>
            <person name="Auerbach J.A."/>
            <person name="Kautto E."/>
            <person name="Blachly J.S."/>
        </authorList>
    </citation>
    <scope>NUCLEOTIDE SEQUENCE [LARGE SCALE GENOMIC DNA]</scope>
    <source>
        <strain evidence="2">B95-8</strain>
        <tissue evidence="2">Cell line</tissue>
    </source>
</reference>
<dbReference type="EMBL" id="JASSZA010000011">
    <property type="protein sequence ID" value="KAK2098588.1"/>
    <property type="molecule type" value="Genomic_DNA"/>
</dbReference>
<accession>A0ABQ9UPZ8</accession>
<feature type="non-terminal residue" evidence="2">
    <location>
        <position position="1"/>
    </location>
</feature>
<feature type="non-terminal residue" evidence="2">
    <location>
        <position position="93"/>
    </location>
</feature>
<sequence>PAPQGGGSRAGSEVAERGRRPRMRAGEAAEVGEGGVGGAGRGRRCPRGFTKPAPASAARRDPEPPPSLQRPQVARASRGAGRGGSAPGRSRAR</sequence>